<evidence type="ECO:0000256" key="1">
    <source>
        <dbReference type="SAM" id="MobiDB-lite"/>
    </source>
</evidence>
<dbReference type="AlphaFoldDB" id="A0A1V8SY92"/>
<feature type="compositionally biased region" description="Polar residues" evidence="1">
    <location>
        <begin position="226"/>
        <end position="235"/>
    </location>
</feature>
<feature type="region of interest" description="Disordered" evidence="1">
    <location>
        <begin position="162"/>
        <end position="235"/>
    </location>
</feature>
<reference evidence="3" key="1">
    <citation type="submission" date="2017-03" db="EMBL/GenBank/DDBJ databases">
        <title>Genomes of endolithic fungi from Antarctica.</title>
        <authorList>
            <person name="Coleine C."/>
            <person name="Masonjones S."/>
            <person name="Stajich J.E."/>
        </authorList>
    </citation>
    <scope>NUCLEOTIDE SEQUENCE [LARGE SCALE GENOMIC DNA]</scope>
    <source>
        <strain evidence="3">CCFEE 5527</strain>
    </source>
</reference>
<dbReference type="InParanoid" id="A0A1V8SY92"/>
<organism evidence="2 3">
    <name type="scientific">Cryoendolithus antarcticus</name>
    <dbReference type="NCBI Taxonomy" id="1507870"/>
    <lineage>
        <taxon>Eukaryota</taxon>
        <taxon>Fungi</taxon>
        <taxon>Dikarya</taxon>
        <taxon>Ascomycota</taxon>
        <taxon>Pezizomycotina</taxon>
        <taxon>Dothideomycetes</taxon>
        <taxon>Dothideomycetidae</taxon>
        <taxon>Cladosporiales</taxon>
        <taxon>Cladosporiaceae</taxon>
        <taxon>Cryoendolithus</taxon>
    </lineage>
</organism>
<protein>
    <submittedName>
        <fullName evidence="2">Uncharacterized protein</fullName>
    </submittedName>
</protein>
<keyword evidence="3" id="KW-1185">Reference proteome</keyword>
<feature type="compositionally biased region" description="Polar residues" evidence="1">
    <location>
        <begin position="93"/>
        <end position="102"/>
    </location>
</feature>
<gene>
    <name evidence="2" type="ORF">B0A48_10732</name>
</gene>
<evidence type="ECO:0000313" key="2">
    <source>
        <dbReference type="EMBL" id="OQO04123.1"/>
    </source>
</evidence>
<feature type="region of interest" description="Disordered" evidence="1">
    <location>
        <begin position="64"/>
        <end position="106"/>
    </location>
</feature>
<feature type="compositionally biased region" description="Acidic residues" evidence="1">
    <location>
        <begin position="64"/>
        <end position="80"/>
    </location>
</feature>
<accession>A0A1V8SY92</accession>
<comment type="caution">
    <text evidence="2">The sequence shown here is derived from an EMBL/GenBank/DDBJ whole genome shotgun (WGS) entry which is preliminary data.</text>
</comment>
<dbReference type="EMBL" id="NAJO01000022">
    <property type="protein sequence ID" value="OQO04123.1"/>
    <property type="molecule type" value="Genomic_DNA"/>
</dbReference>
<sequence>MVLNSDRTTSYIDQAQVTHVHNNYNHHHDHYQDNRQYHAVKPAAPAAPSTAMVPYAAPREVTNIDESEDEEQSDDEVEADGAEHSVGPRFDQSVANVQTSNDRQARASVSYDAGVVLSIYQACVSNRVAPDRARTWTQSLFAENPHRARILAFRLDRGIPYHTGWQGSSGKPVLGNEEFKQKEPAKSQTSIRSDQRKAIEAGPSSHRLRSSASTHSRAPERRSVARYQSGSGRRR</sequence>
<proteinExistence type="predicted"/>
<name>A0A1V8SY92_9PEZI</name>
<dbReference type="Proteomes" id="UP000192596">
    <property type="component" value="Unassembled WGS sequence"/>
</dbReference>
<evidence type="ECO:0000313" key="3">
    <source>
        <dbReference type="Proteomes" id="UP000192596"/>
    </source>
</evidence>